<evidence type="ECO:0000313" key="3">
    <source>
        <dbReference type="Proteomes" id="UP000234345"/>
    </source>
</evidence>
<accession>A0A7Z7IZV7</accession>
<dbReference type="Proteomes" id="UP000234345">
    <property type="component" value="Unassembled WGS sequence"/>
</dbReference>
<dbReference type="EMBL" id="OCZC01000056">
    <property type="protein sequence ID" value="SOO23726.1"/>
    <property type="molecule type" value="Genomic_DNA"/>
</dbReference>
<name>A0A7Z7IZV7_XANCH</name>
<sequence>MLHRAFTLSFIVDIPGGKRPKLLKSITYSKPASSLRFIVDNHSRTPPLFPIKSMIYVRITEVCPQVARWCRDVWVLVSSAARYPPLPPAPSMRRSSGPGRACGPTVDSAQRPWSQPTPVAAHQMRRQRGYQTPFFGGLFG</sequence>
<dbReference type="AlphaFoldDB" id="A0A7Z7IZV7"/>
<gene>
    <name evidence="2" type="ORF">XFF6991_30046</name>
</gene>
<proteinExistence type="predicted"/>
<protein>
    <submittedName>
        <fullName evidence="2">Uncharacterized protein</fullName>
    </submittedName>
</protein>
<feature type="region of interest" description="Disordered" evidence="1">
    <location>
        <begin position="87"/>
        <end position="125"/>
    </location>
</feature>
<evidence type="ECO:0000256" key="1">
    <source>
        <dbReference type="SAM" id="MobiDB-lite"/>
    </source>
</evidence>
<organism evidence="2 3">
    <name type="scientific">Xanthomonas campestris pv. phaseoli</name>
    <dbReference type="NCBI Taxonomy" id="317013"/>
    <lineage>
        <taxon>Bacteria</taxon>
        <taxon>Pseudomonadati</taxon>
        <taxon>Pseudomonadota</taxon>
        <taxon>Gammaproteobacteria</taxon>
        <taxon>Lysobacterales</taxon>
        <taxon>Lysobacteraceae</taxon>
        <taxon>Xanthomonas</taxon>
    </lineage>
</organism>
<reference evidence="2 3" key="1">
    <citation type="submission" date="2017-10" db="EMBL/GenBank/DDBJ databases">
        <authorList>
            <person name="Regsiter A."/>
            <person name="William W."/>
        </authorList>
    </citation>
    <scope>NUCLEOTIDE SEQUENCE [LARGE SCALE GENOMIC DNA]</scope>
    <source>
        <strain evidence="2 3">CFBP6991</strain>
    </source>
</reference>
<comment type="caution">
    <text evidence="2">The sequence shown here is derived from an EMBL/GenBank/DDBJ whole genome shotgun (WGS) entry which is preliminary data.</text>
</comment>
<feature type="compositionally biased region" description="Polar residues" evidence="1">
    <location>
        <begin position="107"/>
        <end position="117"/>
    </location>
</feature>
<evidence type="ECO:0000313" key="2">
    <source>
        <dbReference type="EMBL" id="SOO23726.1"/>
    </source>
</evidence>